<evidence type="ECO:0000259" key="1">
    <source>
        <dbReference type="Pfam" id="PF09664"/>
    </source>
</evidence>
<proteinExistence type="predicted"/>
<evidence type="ECO:0000259" key="2">
    <source>
        <dbReference type="Pfam" id="PF11796"/>
    </source>
</evidence>
<dbReference type="RefSeq" id="WP_170266505.1">
    <property type="nucleotide sequence ID" value="NZ_BKAG01000001.1"/>
</dbReference>
<reference evidence="3 4" key="1">
    <citation type="submission" date="2019-07" db="EMBL/GenBank/DDBJ databases">
        <title>Whole genome shotgun sequence of Brevifollis gellanilyticus NBRC 108608.</title>
        <authorList>
            <person name="Hosoyama A."/>
            <person name="Uohara A."/>
            <person name="Ohji S."/>
            <person name="Ichikawa N."/>
        </authorList>
    </citation>
    <scope>NUCLEOTIDE SEQUENCE [LARGE SCALE GENOMIC DNA]</scope>
    <source>
        <strain evidence="3 4">NBRC 108608</strain>
    </source>
</reference>
<dbReference type="Pfam" id="PF11796">
    <property type="entry name" value="DUF3323"/>
    <property type="match status" value="1"/>
</dbReference>
<accession>A0A512M2D5</accession>
<feature type="domain" description="Conserved hypothetical protein CHP02679 N terminus" evidence="2">
    <location>
        <begin position="37"/>
        <end position="242"/>
    </location>
</feature>
<feature type="domain" description="DUF2399" evidence="1">
    <location>
        <begin position="265"/>
        <end position="413"/>
    </location>
</feature>
<organism evidence="3 4">
    <name type="scientific">Brevifollis gellanilyticus</name>
    <dbReference type="NCBI Taxonomy" id="748831"/>
    <lineage>
        <taxon>Bacteria</taxon>
        <taxon>Pseudomonadati</taxon>
        <taxon>Verrucomicrobiota</taxon>
        <taxon>Verrucomicrobiia</taxon>
        <taxon>Verrucomicrobiales</taxon>
        <taxon>Verrucomicrobiaceae</taxon>
    </lineage>
</organism>
<name>A0A512M2D5_9BACT</name>
<dbReference type="InterPro" id="IPR013495">
    <property type="entry name" value="CHP02679"/>
</dbReference>
<comment type="caution">
    <text evidence="3">The sequence shown here is derived from an EMBL/GenBank/DDBJ whole genome shotgun (WGS) entry which is preliminary data.</text>
</comment>
<gene>
    <name evidence="3" type="ORF">BGE01nite_01930</name>
</gene>
<sequence>MSSPQQRLRAIFDTKGWNRFIAKLETYRGAGKPFPTAVTLPRPTDEERLHHARLLRQPVNHHSSTLRYDLAKLGAALSLAQLPADWNEILTALHGPVPDEKLASLEKRLAWQHFWPQMTPLIGAHAFPHCDEWLESLRRDGSLRRHCKGYTEIGMKMLLTAARLLQALPLVEERPLTSVAAEFCGSSHALDAATPLSTLVLRGLALRFERPMPVRSDERRDLWAAVGVIGDDLSAPVLTFNLGLRGEASLCQLIAMTSADLQPVHLTPRMLWAADWSRITSPPEVYVCENPTIISLAASYLGLRCPPIICVNGEPCHAARHLMRRLRDAGCALWYHGDFDWPGIAIAERVFTEFGAKPWLFDLESYQAAMPLESRPLTGNPVSTPWSAALSQAMHTHGKAYDEERLADFLINALSQRSE</sequence>
<evidence type="ECO:0008006" key="5">
    <source>
        <dbReference type="Google" id="ProtNLM"/>
    </source>
</evidence>
<dbReference type="InterPro" id="IPR024466">
    <property type="entry name" value="CHP02679_N"/>
</dbReference>
<dbReference type="NCBIfam" id="TIGR02679">
    <property type="entry name" value="TIGR02679 family protein"/>
    <property type="match status" value="1"/>
</dbReference>
<evidence type="ECO:0000313" key="3">
    <source>
        <dbReference type="EMBL" id="GEP40902.1"/>
    </source>
</evidence>
<dbReference type="AlphaFoldDB" id="A0A512M2D5"/>
<evidence type="ECO:0000313" key="4">
    <source>
        <dbReference type="Proteomes" id="UP000321577"/>
    </source>
</evidence>
<protein>
    <recommendedName>
        <fullName evidence="5">TIGR02679 family protein</fullName>
    </recommendedName>
</protein>
<dbReference type="InterPro" id="IPR024465">
    <property type="entry name" value="DUF2399"/>
</dbReference>
<keyword evidence="4" id="KW-1185">Reference proteome</keyword>
<dbReference type="Proteomes" id="UP000321577">
    <property type="component" value="Unassembled WGS sequence"/>
</dbReference>
<dbReference type="Pfam" id="PF09664">
    <property type="entry name" value="DUF2399"/>
    <property type="match status" value="1"/>
</dbReference>
<dbReference type="EMBL" id="BKAG01000001">
    <property type="protein sequence ID" value="GEP40902.1"/>
    <property type="molecule type" value="Genomic_DNA"/>
</dbReference>